<dbReference type="Proteomes" id="UP000186364">
    <property type="component" value="Unassembled WGS sequence"/>
</dbReference>
<dbReference type="InterPro" id="IPR018750">
    <property type="entry name" value="DUF2306_membrane"/>
</dbReference>
<keyword evidence="1" id="KW-0812">Transmembrane</keyword>
<evidence type="ECO:0000313" key="3">
    <source>
        <dbReference type="Proteomes" id="UP000186364"/>
    </source>
</evidence>
<dbReference type="OrthoDB" id="9815686at2"/>
<feature type="transmembrane region" description="Helical" evidence="1">
    <location>
        <begin position="101"/>
        <end position="121"/>
    </location>
</feature>
<dbReference type="Pfam" id="PF10067">
    <property type="entry name" value="DUF2306"/>
    <property type="match status" value="1"/>
</dbReference>
<feature type="transmembrane region" description="Helical" evidence="1">
    <location>
        <begin position="67"/>
        <end position="89"/>
    </location>
</feature>
<accession>A0A1Q9AVB5</accession>
<evidence type="ECO:0000256" key="1">
    <source>
        <dbReference type="SAM" id="Phobius"/>
    </source>
</evidence>
<dbReference type="NCBIfam" id="TIGR01167">
    <property type="entry name" value="LPXTG_anchor"/>
    <property type="match status" value="1"/>
</dbReference>
<dbReference type="RefSeq" id="WP_075628186.1">
    <property type="nucleotide sequence ID" value="NZ_FOAM01000010.1"/>
</dbReference>
<proteinExistence type="predicted"/>
<dbReference type="EMBL" id="MKIP01000052">
    <property type="protein sequence ID" value="OLP59354.1"/>
    <property type="molecule type" value="Genomic_DNA"/>
</dbReference>
<name>A0A1Q9AVB5_9HYPH</name>
<feature type="transmembrane region" description="Helical" evidence="1">
    <location>
        <begin position="12"/>
        <end position="33"/>
    </location>
</feature>
<reference evidence="2 3" key="1">
    <citation type="submission" date="2016-09" db="EMBL/GenBank/DDBJ databases">
        <title>Rhizobium sp. nov., a novel species isolated from the rice rhizosphere.</title>
        <authorList>
            <person name="Zhao J."/>
            <person name="Zhang X."/>
        </authorList>
    </citation>
    <scope>NUCLEOTIDE SEQUENCE [LARGE SCALE GENOMIC DNA]</scope>
    <source>
        <strain evidence="2 3">1.7048</strain>
    </source>
</reference>
<protein>
    <recommendedName>
        <fullName evidence="4">DUF2306 domain-containing protein</fullName>
    </recommendedName>
</protein>
<feature type="transmembrane region" description="Helical" evidence="1">
    <location>
        <begin position="133"/>
        <end position="153"/>
    </location>
</feature>
<feature type="transmembrane region" description="Helical" evidence="1">
    <location>
        <begin position="42"/>
        <end position="61"/>
    </location>
</feature>
<evidence type="ECO:0008006" key="4">
    <source>
        <dbReference type="Google" id="ProtNLM"/>
    </source>
</evidence>
<evidence type="ECO:0000313" key="2">
    <source>
        <dbReference type="EMBL" id="OLP59354.1"/>
    </source>
</evidence>
<comment type="caution">
    <text evidence="2">The sequence shown here is derived from an EMBL/GenBank/DDBJ whole genome shotgun (WGS) entry which is preliminary data.</text>
</comment>
<sequence>MTLAPLLAAPPAVQIHVAAVLPAAILSIVLLTARKGTGAHKLFGRVWVGLMTIAALSSFFIHEIGGLYGFSAIHLLSVLTLAGLWAAIAKARAGDVAGHRRVMLQLNVGALGIAGGFTLLPGRRMAAVLFSGGHIWLVLAGLAMLTLAAALLLRRRLV</sequence>
<keyword evidence="1" id="KW-0472">Membrane</keyword>
<keyword evidence="3" id="KW-1185">Reference proteome</keyword>
<gene>
    <name evidence="2" type="ORF">BJF93_11505</name>
</gene>
<dbReference type="AlphaFoldDB" id="A0A1Q9AVB5"/>
<organism evidence="2 3">
    <name type="scientific">Xaviernesmea oryzae</name>
    <dbReference type="NCBI Taxonomy" id="464029"/>
    <lineage>
        <taxon>Bacteria</taxon>
        <taxon>Pseudomonadati</taxon>
        <taxon>Pseudomonadota</taxon>
        <taxon>Alphaproteobacteria</taxon>
        <taxon>Hyphomicrobiales</taxon>
        <taxon>Rhizobiaceae</taxon>
        <taxon>Rhizobium/Agrobacterium group</taxon>
        <taxon>Xaviernesmea</taxon>
    </lineage>
</organism>
<keyword evidence="1" id="KW-1133">Transmembrane helix</keyword>